<protein>
    <submittedName>
        <fullName evidence="1">Uncharacterized protein</fullName>
    </submittedName>
</protein>
<dbReference type="Gene3D" id="1.25.40.10">
    <property type="entry name" value="Tetratricopeptide repeat domain"/>
    <property type="match status" value="1"/>
</dbReference>
<proteinExistence type="predicted"/>
<dbReference type="Proteomes" id="UP000178606">
    <property type="component" value="Unassembled WGS sequence"/>
</dbReference>
<reference evidence="1 2" key="1">
    <citation type="journal article" date="2016" name="Nat. Commun.">
        <title>Thousands of microbial genomes shed light on interconnected biogeochemical processes in an aquifer system.</title>
        <authorList>
            <person name="Anantharaman K."/>
            <person name="Brown C.T."/>
            <person name="Hug L.A."/>
            <person name="Sharon I."/>
            <person name="Castelle C.J."/>
            <person name="Probst A.J."/>
            <person name="Thomas B.C."/>
            <person name="Singh A."/>
            <person name="Wilkins M.J."/>
            <person name="Karaoz U."/>
            <person name="Brodie E.L."/>
            <person name="Williams K.H."/>
            <person name="Hubbard S.S."/>
            <person name="Banfield J.F."/>
        </authorList>
    </citation>
    <scope>NUCLEOTIDE SEQUENCE [LARGE SCALE GENOMIC DNA]</scope>
    <source>
        <strain evidence="2">RIFCSPLOWO2_12_FULL_64_10</strain>
    </source>
</reference>
<gene>
    <name evidence="1" type="ORF">A3F84_20860</name>
</gene>
<evidence type="ECO:0000313" key="2">
    <source>
        <dbReference type="Proteomes" id="UP000178606"/>
    </source>
</evidence>
<evidence type="ECO:0000313" key="1">
    <source>
        <dbReference type="EMBL" id="OGG56396.1"/>
    </source>
</evidence>
<comment type="caution">
    <text evidence="1">The sequence shown here is derived from an EMBL/GenBank/DDBJ whole genome shotgun (WGS) entry which is preliminary data.</text>
</comment>
<name>A0A1F6D4R1_HANXR</name>
<sequence length="486" mass="53750">MLCCAAVLTATSGSSAQDLAEELRRAVAEARHADAVAILAKAEPEDFGWSAAELEMVRARYQNLATDYVGAEASARKGLGLATAELPSHIEANCHLEVGVACFNQKRYEEAIPQLRVALDQGCSEPGMARSHLGAALAMTDNMQEAQKEFEKAIEDLEPGSLAYQSAQDWRRNLSEGGGPAAGDRNWGVKLRAGLGHNSNALQFNVSDSQLPGGVSDRSSFFFDAGVDAYFDPYRGQEDGVRIYDSVAYRHYEDARSFSRVTNTLGATYFYQVDPQLQLGVDLRWQISWLMNPGRKFYRQYVPSLYGEYKWDEYNTTYATVSHAWTDYVLAGNRGVRDPDSRTWTIRAQHKLFLDEAKTLALIPSAGAWFSSADGDDWDNTGYDVSAALSWQATEDLSVTGGVRVAWTDFDHVHSFSSRPKEREDVTTAPFVSATYQFTPYFGVTALAAWTSNNSNINEFRYDDFQYALLPYLDIGELVTGALGGD</sequence>
<organism evidence="1 2">
    <name type="scientific">Handelsmanbacteria sp. (strain RIFCSPLOWO2_12_FULL_64_10)</name>
    <dbReference type="NCBI Taxonomy" id="1817868"/>
    <lineage>
        <taxon>Bacteria</taxon>
        <taxon>Candidatus Handelsmaniibacteriota</taxon>
    </lineage>
</organism>
<dbReference type="SUPFAM" id="SSF48452">
    <property type="entry name" value="TPR-like"/>
    <property type="match status" value="1"/>
</dbReference>
<dbReference type="InterPro" id="IPR011990">
    <property type="entry name" value="TPR-like_helical_dom_sf"/>
</dbReference>
<dbReference type="AlphaFoldDB" id="A0A1F6D4R1"/>
<dbReference type="SUPFAM" id="SSF56935">
    <property type="entry name" value="Porins"/>
    <property type="match status" value="1"/>
</dbReference>
<dbReference type="EMBL" id="MFKF01000033">
    <property type="protein sequence ID" value="OGG56396.1"/>
    <property type="molecule type" value="Genomic_DNA"/>
</dbReference>
<accession>A0A1F6D4R1</accession>